<evidence type="ECO:0000313" key="2">
    <source>
        <dbReference type="EMBL" id="MFI5676940.1"/>
    </source>
</evidence>
<evidence type="ECO:0000313" key="3">
    <source>
        <dbReference type="Proteomes" id="UP001612415"/>
    </source>
</evidence>
<protein>
    <submittedName>
        <fullName evidence="2">Uncharacterized protein</fullName>
    </submittedName>
</protein>
<keyword evidence="3" id="KW-1185">Reference proteome</keyword>
<accession>A0ABW7Y3J5</accession>
<organism evidence="2 3">
    <name type="scientific">Streptomyces cellulosae</name>
    <dbReference type="NCBI Taxonomy" id="1968"/>
    <lineage>
        <taxon>Bacteria</taxon>
        <taxon>Bacillati</taxon>
        <taxon>Actinomycetota</taxon>
        <taxon>Actinomycetes</taxon>
        <taxon>Kitasatosporales</taxon>
        <taxon>Streptomycetaceae</taxon>
        <taxon>Streptomyces</taxon>
    </lineage>
</organism>
<dbReference type="EMBL" id="JBITDC010000006">
    <property type="protein sequence ID" value="MFI5676940.1"/>
    <property type="molecule type" value="Genomic_DNA"/>
</dbReference>
<feature type="compositionally biased region" description="Basic and acidic residues" evidence="1">
    <location>
        <begin position="47"/>
        <end position="56"/>
    </location>
</feature>
<dbReference type="RefSeq" id="WP_398657615.1">
    <property type="nucleotide sequence ID" value="NZ_JBITDC010000006.1"/>
</dbReference>
<sequence length="56" mass="6258">MSTNGLERKRPTPETPIFETLMLETLMLEEPGTHRPALLAGEDGDNPDPHIFRGID</sequence>
<gene>
    <name evidence="2" type="ORF">ACIA8P_20070</name>
</gene>
<name>A0ABW7Y3J5_STRCE</name>
<dbReference type="Proteomes" id="UP001612415">
    <property type="component" value="Unassembled WGS sequence"/>
</dbReference>
<evidence type="ECO:0000256" key="1">
    <source>
        <dbReference type="SAM" id="MobiDB-lite"/>
    </source>
</evidence>
<feature type="region of interest" description="Disordered" evidence="1">
    <location>
        <begin position="35"/>
        <end position="56"/>
    </location>
</feature>
<proteinExistence type="predicted"/>
<comment type="caution">
    <text evidence="2">The sequence shown here is derived from an EMBL/GenBank/DDBJ whole genome shotgun (WGS) entry which is preliminary data.</text>
</comment>
<reference evidence="2 3" key="1">
    <citation type="submission" date="2024-10" db="EMBL/GenBank/DDBJ databases">
        <title>The Natural Products Discovery Center: Release of the First 8490 Sequenced Strains for Exploring Actinobacteria Biosynthetic Diversity.</title>
        <authorList>
            <person name="Kalkreuter E."/>
            <person name="Kautsar S.A."/>
            <person name="Yang D."/>
            <person name="Bader C.D."/>
            <person name="Teijaro C.N."/>
            <person name="Fluegel L."/>
            <person name="Davis C.M."/>
            <person name="Simpson J.R."/>
            <person name="Lauterbach L."/>
            <person name="Steele A.D."/>
            <person name="Gui C."/>
            <person name="Meng S."/>
            <person name="Li G."/>
            <person name="Viehrig K."/>
            <person name="Ye F."/>
            <person name="Su P."/>
            <person name="Kiefer A.F."/>
            <person name="Nichols A."/>
            <person name="Cepeda A.J."/>
            <person name="Yan W."/>
            <person name="Fan B."/>
            <person name="Jiang Y."/>
            <person name="Adhikari A."/>
            <person name="Zheng C.-J."/>
            <person name="Schuster L."/>
            <person name="Cowan T.M."/>
            <person name="Smanski M.J."/>
            <person name="Chevrette M.G."/>
            <person name="De Carvalho L.P.S."/>
            <person name="Shen B."/>
        </authorList>
    </citation>
    <scope>NUCLEOTIDE SEQUENCE [LARGE SCALE GENOMIC DNA]</scope>
    <source>
        <strain evidence="2 3">NPDC051599</strain>
    </source>
</reference>